<evidence type="ECO:0000313" key="8">
    <source>
        <dbReference type="EMBL" id="GLC30374.1"/>
    </source>
</evidence>
<organism evidence="8 9">
    <name type="scientific">Clostridium omnivorum</name>
    <dbReference type="NCBI Taxonomy" id="1604902"/>
    <lineage>
        <taxon>Bacteria</taxon>
        <taxon>Bacillati</taxon>
        <taxon>Bacillota</taxon>
        <taxon>Clostridia</taxon>
        <taxon>Eubacteriales</taxon>
        <taxon>Clostridiaceae</taxon>
        <taxon>Clostridium</taxon>
    </lineage>
</organism>
<evidence type="ECO:0000256" key="6">
    <source>
        <dbReference type="ARBA" id="ARBA00023136"/>
    </source>
</evidence>
<feature type="transmembrane region" description="Helical" evidence="7">
    <location>
        <begin position="362"/>
        <end position="384"/>
    </location>
</feature>
<protein>
    <submittedName>
        <fullName evidence="8">MATE family efflux transporter</fullName>
    </submittedName>
</protein>
<feature type="transmembrane region" description="Helical" evidence="7">
    <location>
        <begin position="92"/>
        <end position="114"/>
    </location>
</feature>
<dbReference type="InterPro" id="IPR047135">
    <property type="entry name" value="YsiQ"/>
</dbReference>
<dbReference type="PANTHER" id="PTHR42925">
    <property type="entry name" value="MULTIDRUG AND TOXIN EFFLUX PROTEIN MATE FAMILY"/>
    <property type="match status" value="1"/>
</dbReference>
<dbReference type="InterPro" id="IPR048279">
    <property type="entry name" value="MdtK-like"/>
</dbReference>
<evidence type="ECO:0000313" key="9">
    <source>
        <dbReference type="Proteomes" id="UP001208567"/>
    </source>
</evidence>
<comment type="subcellular location">
    <subcellularLocation>
        <location evidence="1">Cell membrane</location>
        <topology evidence="1">Multi-pass membrane protein</topology>
    </subcellularLocation>
</comment>
<name>A0ABQ5N569_9CLOT</name>
<keyword evidence="9" id="KW-1185">Reference proteome</keyword>
<dbReference type="PANTHER" id="PTHR42925:SF2">
    <property type="entry name" value="NA+ DRIVEN MULTIDRUG EFFLUX PUMP"/>
    <property type="match status" value="1"/>
</dbReference>
<dbReference type="InterPro" id="IPR002528">
    <property type="entry name" value="MATE_fam"/>
</dbReference>
<keyword evidence="6 7" id="KW-0472">Membrane</keyword>
<feature type="transmembrane region" description="Helical" evidence="7">
    <location>
        <begin position="167"/>
        <end position="188"/>
    </location>
</feature>
<feature type="transmembrane region" description="Helical" evidence="7">
    <location>
        <begin position="134"/>
        <end position="155"/>
    </location>
</feature>
<evidence type="ECO:0000256" key="2">
    <source>
        <dbReference type="ARBA" id="ARBA00022448"/>
    </source>
</evidence>
<dbReference type="CDD" id="cd13134">
    <property type="entry name" value="MATE_like_8"/>
    <property type="match status" value="1"/>
</dbReference>
<reference evidence="8 9" key="1">
    <citation type="journal article" date="2024" name="Int. J. Syst. Evol. Microbiol.">
        <title>Clostridium omnivorum sp. nov., isolated from anoxic soil under the treatment of reductive soil disinfestation.</title>
        <authorList>
            <person name="Ueki A."/>
            <person name="Tonouchi A."/>
            <person name="Kaku N."/>
            <person name="Honma S."/>
            <person name="Ueki K."/>
        </authorList>
    </citation>
    <scope>NUCLEOTIDE SEQUENCE [LARGE SCALE GENOMIC DNA]</scope>
    <source>
        <strain evidence="8 9">E14</strain>
    </source>
</reference>
<evidence type="ECO:0000256" key="5">
    <source>
        <dbReference type="ARBA" id="ARBA00022989"/>
    </source>
</evidence>
<feature type="transmembrane region" description="Helical" evidence="7">
    <location>
        <begin position="287"/>
        <end position="304"/>
    </location>
</feature>
<evidence type="ECO:0000256" key="1">
    <source>
        <dbReference type="ARBA" id="ARBA00004651"/>
    </source>
</evidence>
<dbReference type="Proteomes" id="UP001208567">
    <property type="component" value="Unassembled WGS sequence"/>
</dbReference>
<keyword evidence="4 7" id="KW-0812">Transmembrane</keyword>
<feature type="transmembrane region" description="Helical" evidence="7">
    <location>
        <begin position="324"/>
        <end position="350"/>
    </location>
</feature>
<feature type="transmembrane region" description="Helical" evidence="7">
    <location>
        <begin position="238"/>
        <end position="267"/>
    </location>
</feature>
<keyword evidence="2" id="KW-0813">Transport</keyword>
<proteinExistence type="predicted"/>
<evidence type="ECO:0000256" key="3">
    <source>
        <dbReference type="ARBA" id="ARBA00022475"/>
    </source>
</evidence>
<dbReference type="NCBIfam" id="TIGR00797">
    <property type="entry name" value="matE"/>
    <property type="match status" value="1"/>
</dbReference>
<sequence length="455" mass="50560">MKLSFLFEDKTFFKTMFKLAIPIALQNLILSSLNLVDSIIIGGLGDSAIASVGLANQYFFLFNLLLFGITSGSAIFTAQFWGKRDIPNIRRVLGICLVTGGTAAILFTIGGLFFPEQFIGFFSKDAVVIHMGGQYLRIIVLSYLATSITFSYSFILRSTGQVKVPMFVSVIALGINTFLNYSLVYGYFGFPKLEVKGSAIATVIARLIEVTLLLIIVYSQKLAVAARLSELFDLSKSFVYRFFKITIPVILNESMWALGVSMYAFVYGHMGTDVVASTNISGTIEKIAWVIFLGFGNACAVMIGNKIGEHDEEAAYTYAKRFMILGPAFAMLAGILVFLSSDFILSAYKISPTVRYYSHRNLMVFSFFLWVKVFNYISIVGILRSGGDTKFCLLLDMSGVWLIGVPLVAFGGLVLKLPVYWVYVLVYMEEVFKFTIGIPRILSKKWINHLSLSTE</sequence>
<dbReference type="PIRSF" id="PIRSF006603">
    <property type="entry name" value="DinF"/>
    <property type="match status" value="1"/>
</dbReference>
<accession>A0ABQ5N569</accession>
<gene>
    <name evidence="8" type="ORF">bsdE14_17840</name>
</gene>
<keyword evidence="5 7" id="KW-1133">Transmembrane helix</keyword>
<feature type="transmembrane region" description="Helical" evidence="7">
    <location>
        <begin position="21"/>
        <end position="45"/>
    </location>
</feature>
<comment type="caution">
    <text evidence="8">The sequence shown here is derived from an EMBL/GenBank/DDBJ whole genome shotgun (WGS) entry which is preliminary data.</text>
</comment>
<evidence type="ECO:0000256" key="4">
    <source>
        <dbReference type="ARBA" id="ARBA00022692"/>
    </source>
</evidence>
<feature type="transmembrane region" description="Helical" evidence="7">
    <location>
        <begin position="391"/>
        <end position="414"/>
    </location>
</feature>
<dbReference type="EMBL" id="BRXR01000001">
    <property type="protein sequence ID" value="GLC30374.1"/>
    <property type="molecule type" value="Genomic_DNA"/>
</dbReference>
<dbReference type="Pfam" id="PF01554">
    <property type="entry name" value="MatE"/>
    <property type="match status" value="2"/>
</dbReference>
<feature type="transmembrane region" description="Helical" evidence="7">
    <location>
        <begin position="200"/>
        <end position="218"/>
    </location>
</feature>
<keyword evidence="3" id="KW-1003">Cell membrane</keyword>
<evidence type="ECO:0000256" key="7">
    <source>
        <dbReference type="SAM" id="Phobius"/>
    </source>
</evidence>
<dbReference type="RefSeq" id="WP_264849634.1">
    <property type="nucleotide sequence ID" value="NZ_BRXR01000001.1"/>
</dbReference>
<feature type="transmembrane region" description="Helical" evidence="7">
    <location>
        <begin position="57"/>
        <end position="80"/>
    </location>
</feature>